<dbReference type="InterPro" id="IPR005053">
    <property type="entry name" value="MobA_MobL"/>
</dbReference>
<proteinExistence type="inferred from homology"/>
<feature type="domain" description="MobA/MobL protein" evidence="3">
    <location>
        <begin position="8"/>
        <end position="70"/>
    </location>
</feature>
<dbReference type="AlphaFoldDB" id="A0AB35S7D5"/>
<dbReference type="Pfam" id="PF03389">
    <property type="entry name" value="MobA_MobL"/>
    <property type="match status" value="1"/>
</dbReference>
<name>A0AB35S7D5_BIFLN</name>
<evidence type="ECO:0000313" key="4">
    <source>
        <dbReference type="EMBL" id="MDW3126588.1"/>
    </source>
</evidence>
<accession>A0AB35S7D5</accession>
<gene>
    <name evidence="4" type="ORF">RS890_05675</name>
</gene>
<keyword evidence="2" id="KW-0184">Conjugation</keyword>
<evidence type="ECO:0000313" key="5">
    <source>
        <dbReference type="Proteomes" id="UP001277803"/>
    </source>
</evidence>
<evidence type="ECO:0000259" key="3">
    <source>
        <dbReference type="Pfam" id="PF03389"/>
    </source>
</evidence>
<organism evidence="4 5">
    <name type="scientific">Bifidobacterium longum</name>
    <dbReference type="NCBI Taxonomy" id="216816"/>
    <lineage>
        <taxon>Bacteria</taxon>
        <taxon>Bacillati</taxon>
        <taxon>Actinomycetota</taxon>
        <taxon>Actinomycetes</taxon>
        <taxon>Bifidobacteriales</taxon>
        <taxon>Bifidobacteriaceae</taxon>
        <taxon>Bifidobacterium</taxon>
    </lineage>
</organism>
<comment type="caution">
    <text evidence="4">The sequence shown here is derived from an EMBL/GenBank/DDBJ whole genome shotgun (WGS) entry which is preliminary data.</text>
</comment>
<protein>
    <submittedName>
        <fullName evidence="4">MobA/MobL family protein</fullName>
    </submittedName>
</protein>
<evidence type="ECO:0000256" key="1">
    <source>
        <dbReference type="ARBA" id="ARBA00010873"/>
    </source>
</evidence>
<dbReference type="Gene3D" id="3.30.930.30">
    <property type="match status" value="1"/>
</dbReference>
<reference evidence="4" key="1">
    <citation type="submission" date="2023-10" db="EMBL/GenBank/DDBJ databases">
        <title>Rapid discrimination of Bifidobacterium longum Subspecies based on MALDI-TOF MS and Machine Learning.</title>
        <authorList>
            <person name="Chen J."/>
        </authorList>
    </citation>
    <scope>NUCLEOTIDE SEQUENCE</scope>
    <source>
        <strain evidence="4">YGMCC0039</strain>
    </source>
</reference>
<dbReference type="RefSeq" id="WP_115770565.1">
    <property type="nucleotide sequence ID" value="NZ_JAWLRA010000022.1"/>
</dbReference>
<dbReference type="EMBL" id="JAWLRA010000022">
    <property type="protein sequence ID" value="MDW3126588.1"/>
    <property type="molecule type" value="Genomic_DNA"/>
</dbReference>
<comment type="similarity">
    <text evidence="1">Belongs to the MobA/MobL family.</text>
</comment>
<sequence length="141" mass="16065">MHETGRQKADKRNRRQWKRTSVSLNPLDQKAKLKALRESWANTCNTRLPETARIDHRSLADQGGDLEPTSGDVLTAFRSVMRDARRGNGTWVAIGLDGRGRDVEMVYKQVGDSVLIYHAMTPPTKKTLKEIGRLNHERSER</sequence>
<evidence type="ECO:0000256" key="2">
    <source>
        <dbReference type="ARBA" id="ARBA00022971"/>
    </source>
</evidence>
<dbReference type="Proteomes" id="UP001277803">
    <property type="component" value="Unassembled WGS sequence"/>
</dbReference>